<dbReference type="Gene3D" id="1.10.3230.30">
    <property type="entry name" value="Phage gp6-like head-tail connector protein"/>
    <property type="match status" value="1"/>
</dbReference>
<reference evidence="1" key="1">
    <citation type="journal article" date="2015" name="Nature">
        <title>Complex archaea that bridge the gap between prokaryotes and eukaryotes.</title>
        <authorList>
            <person name="Spang A."/>
            <person name="Saw J.H."/>
            <person name="Jorgensen S.L."/>
            <person name="Zaremba-Niedzwiedzka K."/>
            <person name="Martijn J."/>
            <person name="Lind A.E."/>
            <person name="van Eijk R."/>
            <person name="Schleper C."/>
            <person name="Guy L."/>
            <person name="Ettema T.J."/>
        </authorList>
    </citation>
    <scope>NUCLEOTIDE SEQUENCE</scope>
</reference>
<dbReference type="CDD" id="cd08054">
    <property type="entry name" value="gp6"/>
    <property type="match status" value="1"/>
</dbReference>
<feature type="non-terminal residue" evidence="1">
    <location>
        <position position="1"/>
    </location>
</feature>
<proteinExistence type="predicted"/>
<dbReference type="EMBL" id="LAZR01027287">
    <property type="protein sequence ID" value="KKL66184.1"/>
    <property type="molecule type" value="Genomic_DNA"/>
</dbReference>
<dbReference type="AlphaFoldDB" id="A0A0F9DWP9"/>
<name>A0A0F9DWP9_9ZZZZ</name>
<dbReference type="InterPro" id="IPR011738">
    <property type="entry name" value="Phage_CHP"/>
</dbReference>
<evidence type="ECO:0008006" key="2">
    <source>
        <dbReference type="Google" id="ProtNLM"/>
    </source>
</evidence>
<organism evidence="1">
    <name type="scientific">marine sediment metagenome</name>
    <dbReference type="NCBI Taxonomy" id="412755"/>
    <lineage>
        <taxon>unclassified sequences</taxon>
        <taxon>metagenomes</taxon>
        <taxon>ecological metagenomes</taxon>
    </lineage>
</organism>
<protein>
    <recommendedName>
        <fullName evidence="2">Phage gp6-like head-tail connector protein</fullName>
    </recommendedName>
</protein>
<comment type="caution">
    <text evidence="1">The sequence shown here is derived from an EMBL/GenBank/DDBJ whole genome shotgun (WGS) entry which is preliminary data.</text>
</comment>
<gene>
    <name evidence="1" type="ORF">LCGC14_2147470</name>
</gene>
<sequence>ALVASGYCLPVIPAGGQAEIVFDAGFGDSWATVPADLAQAVMIIAAQFYETRGGVSGTVAFPAEVIRILAPYRNLRLIAGGRS</sequence>
<accession>A0A0F9DWP9</accession>
<dbReference type="NCBIfam" id="TIGR02215">
    <property type="entry name" value="phage_chp_gp8"/>
    <property type="match status" value="1"/>
</dbReference>
<evidence type="ECO:0000313" key="1">
    <source>
        <dbReference type="EMBL" id="KKL66184.1"/>
    </source>
</evidence>